<name>A0ABX2KXD3_9PROT</name>
<protein>
    <recommendedName>
        <fullName evidence="4">Inclusion body protein</fullName>
    </recommendedName>
</protein>
<evidence type="ECO:0000313" key="2">
    <source>
        <dbReference type="EMBL" id="NUB18496.1"/>
    </source>
</evidence>
<organism evidence="2 3">
    <name type="scientific">Azospirillum formosense</name>
    <dbReference type="NCBI Taxonomy" id="861533"/>
    <lineage>
        <taxon>Bacteria</taxon>
        <taxon>Pseudomonadati</taxon>
        <taxon>Pseudomonadota</taxon>
        <taxon>Alphaproteobacteria</taxon>
        <taxon>Rhodospirillales</taxon>
        <taxon>Azospirillaceae</taxon>
        <taxon>Azospirillum</taxon>
    </lineage>
</organism>
<evidence type="ECO:0000313" key="3">
    <source>
        <dbReference type="Proteomes" id="UP000639419"/>
    </source>
</evidence>
<comment type="caution">
    <text evidence="2">The sequence shown here is derived from an EMBL/GenBank/DDBJ whole genome shotgun (WGS) entry which is preliminary data.</text>
</comment>
<gene>
    <name evidence="2" type="ORF">GBZ26_04570</name>
</gene>
<evidence type="ECO:0008006" key="4">
    <source>
        <dbReference type="Google" id="ProtNLM"/>
    </source>
</evidence>
<accession>A0ABX2KXD3</accession>
<dbReference type="InterPro" id="IPR021087">
    <property type="entry name" value="Uncharacterised_PixA/AidA"/>
</dbReference>
<dbReference type="InterPro" id="IPR038712">
    <property type="entry name" value="PixA-like_sf"/>
</dbReference>
<sequence length="219" mass="23388">MPGRHDGRRTRHAPNEENAMTALPSPIDILLVVDTDALLERVSKQETTLENPMVVEPGLTFAIVRKCHGDPTRSAGGLRLTCEAGAELRLRMVGLGGYGQEYVLPYAIDPLGRKQKVLAFRKVKNRSVSSPLPDPQALEKPGFQKVNHSFWSGRVGREGRAEFEVLFMLADRGGSVRGYCRLPTAFTFASPAEGNGAAGKGGAGRGTDGTSGDGGAENA</sequence>
<feature type="region of interest" description="Disordered" evidence="1">
    <location>
        <begin position="191"/>
        <end position="219"/>
    </location>
</feature>
<feature type="compositionally biased region" description="Gly residues" evidence="1">
    <location>
        <begin position="196"/>
        <end position="219"/>
    </location>
</feature>
<keyword evidence="3" id="KW-1185">Reference proteome</keyword>
<dbReference type="Proteomes" id="UP000639419">
    <property type="component" value="Unassembled WGS sequence"/>
</dbReference>
<dbReference type="Gene3D" id="2.60.40.3910">
    <property type="entry name" value="Inclusion body protein"/>
    <property type="match status" value="1"/>
</dbReference>
<reference evidence="2 3" key="1">
    <citation type="submission" date="2019-10" db="EMBL/GenBank/DDBJ databases">
        <title>Genome sequence of Azospirillum formosense CC-Nfb-7.</title>
        <authorList>
            <person name="Ambrosini A."/>
            <person name="Sant'Anna F.H."/>
            <person name="Cassan F.D."/>
            <person name="Souza E.M."/>
            <person name="Passaglia L.M.P."/>
        </authorList>
    </citation>
    <scope>NUCLEOTIDE SEQUENCE [LARGE SCALE GENOMIC DNA]</scope>
    <source>
        <strain evidence="2 3">CC-NFb-7</strain>
    </source>
</reference>
<dbReference type="Pfam" id="PF12306">
    <property type="entry name" value="PixA"/>
    <property type="match status" value="1"/>
</dbReference>
<dbReference type="EMBL" id="WHOR01000019">
    <property type="protein sequence ID" value="NUB18496.1"/>
    <property type="molecule type" value="Genomic_DNA"/>
</dbReference>
<evidence type="ECO:0000256" key="1">
    <source>
        <dbReference type="SAM" id="MobiDB-lite"/>
    </source>
</evidence>
<proteinExistence type="predicted"/>